<keyword evidence="4" id="KW-1003">Cell membrane</keyword>
<dbReference type="OrthoDB" id="197262at2"/>
<reference evidence="12 13" key="1">
    <citation type="submission" date="2018-05" db="EMBL/GenBank/DDBJ databases">
        <authorList>
            <consortium name="GenomeTrakr network: Whole genome sequencing for foodborne pathogen traceback"/>
        </authorList>
    </citation>
    <scope>NUCLEOTIDE SEQUENCE [LARGE SCALE GENOMIC DNA]</scope>
    <source>
        <strain evidence="12 13">NC_C6016</strain>
    </source>
</reference>
<keyword evidence="6" id="KW-0812">Transmembrane</keyword>
<dbReference type="PANTHER" id="PTHR30485:SF0">
    <property type="entry name" value="NI_FE-HYDROGENASE 1 B-TYPE CYTOCHROME SUBUNIT-RELATED"/>
    <property type="match status" value="1"/>
</dbReference>
<comment type="subcellular location">
    <subcellularLocation>
        <location evidence="1">Cell membrane</location>
        <topology evidence="1">Multi-pass membrane protein</topology>
    </subcellularLocation>
</comment>
<comment type="caution">
    <text evidence="12">The sequence shown here is derived from an EMBL/GenBank/DDBJ whole genome shotgun (WGS) entry which is preliminary data.</text>
</comment>
<dbReference type="InterPro" id="IPR016174">
    <property type="entry name" value="Di-haem_cyt_TM"/>
</dbReference>
<dbReference type="NCBIfam" id="TIGR02125">
    <property type="entry name" value="CytB-hydogenase"/>
    <property type="match status" value="1"/>
</dbReference>
<sequence length="230" mass="26773">MQNKEEKLQRKAEYEFSIGLRLTHWVRAFAIVVLVITGYYLSYVFQNPISNGEPVNFMQAKYRMVHQAVGFVLIACVIFKVYLFFFDRISRKERISIVDALNPKLWIEQIKFYLFLGKHPHLKGVYNPLQFVTYIFFYIVMVGIILTGLILYTHTYHEGLGGLLYEVLRPLEAALGGLADVRTYHRILMWVILIFVPVHIYMAFFNAIKGKDGAIDAIVSGYKFVKEEKN</sequence>
<dbReference type="KEGG" id="ccof:VC76_03000"/>
<evidence type="ECO:0000256" key="11">
    <source>
        <dbReference type="ARBA" id="ARBA00023136"/>
    </source>
</evidence>
<evidence type="ECO:0000256" key="3">
    <source>
        <dbReference type="ARBA" id="ARBA00022448"/>
    </source>
</evidence>
<evidence type="ECO:0000256" key="9">
    <source>
        <dbReference type="ARBA" id="ARBA00022989"/>
    </source>
</evidence>
<accession>A0A381CJX9</accession>
<dbReference type="GO" id="GO:0005886">
    <property type="term" value="C:plasma membrane"/>
    <property type="evidence" value="ECO:0007669"/>
    <property type="project" value="UniProtKB-SubCell"/>
</dbReference>
<keyword evidence="9" id="KW-1133">Transmembrane helix</keyword>
<keyword evidence="7" id="KW-0479">Metal-binding</keyword>
<dbReference type="PROSITE" id="PS00882">
    <property type="entry name" value="NI_HGENASE_CYTB_1"/>
    <property type="match status" value="1"/>
</dbReference>
<evidence type="ECO:0000256" key="6">
    <source>
        <dbReference type="ARBA" id="ARBA00022692"/>
    </source>
</evidence>
<organism evidence="12 13">
    <name type="scientific">Campylobacter coli</name>
    <dbReference type="NCBI Taxonomy" id="195"/>
    <lineage>
        <taxon>Bacteria</taxon>
        <taxon>Pseudomonadati</taxon>
        <taxon>Campylobacterota</taxon>
        <taxon>Epsilonproteobacteria</taxon>
        <taxon>Campylobacterales</taxon>
        <taxon>Campylobacteraceae</taxon>
        <taxon>Campylobacter</taxon>
    </lineage>
</organism>
<dbReference type="SUPFAM" id="SSF81342">
    <property type="entry name" value="Transmembrane di-heme cytochromes"/>
    <property type="match status" value="1"/>
</dbReference>
<dbReference type="Pfam" id="PF01292">
    <property type="entry name" value="Ni_hydr_CYTB"/>
    <property type="match status" value="1"/>
</dbReference>
<dbReference type="GO" id="GO:0009055">
    <property type="term" value="F:electron transfer activity"/>
    <property type="evidence" value="ECO:0007669"/>
    <property type="project" value="InterPro"/>
</dbReference>
<dbReference type="PANTHER" id="PTHR30485">
    <property type="entry name" value="NI/FE-HYDROGENASE 1 B-TYPE CYTOCHROME SUBUNIT"/>
    <property type="match status" value="1"/>
</dbReference>
<keyword evidence="10" id="KW-0408">Iron</keyword>
<dbReference type="RefSeq" id="WP_002776254.1">
    <property type="nucleotide sequence ID" value="NZ_AANHVQ020000007.1"/>
</dbReference>
<keyword evidence="8" id="KW-0249">Electron transport</keyword>
<evidence type="ECO:0000256" key="5">
    <source>
        <dbReference type="ARBA" id="ARBA00022617"/>
    </source>
</evidence>
<keyword evidence="3" id="KW-0813">Transport</keyword>
<evidence type="ECO:0000256" key="2">
    <source>
        <dbReference type="ARBA" id="ARBA00008622"/>
    </source>
</evidence>
<dbReference type="AlphaFoldDB" id="A0A381CJX9"/>
<dbReference type="GO" id="GO:0022904">
    <property type="term" value="P:respiratory electron transport chain"/>
    <property type="evidence" value="ECO:0007669"/>
    <property type="project" value="InterPro"/>
</dbReference>
<evidence type="ECO:0000256" key="10">
    <source>
        <dbReference type="ARBA" id="ARBA00023004"/>
    </source>
</evidence>
<dbReference type="PROSITE" id="PS00883">
    <property type="entry name" value="NI_HGENASE_CYTB_2"/>
    <property type="match status" value="1"/>
</dbReference>
<dbReference type="GO" id="GO:0020037">
    <property type="term" value="F:heme binding"/>
    <property type="evidence" value="ECO:0007669"/>
    <property type="project" value="TreeGrafter"/>
</dbReference>
<evidence type="ECO:0000256" key="7">
    <source>
        <dbReference type="ARBA" id="ARBA00022723"/>
    </source>
</evidence>
<dbReference type="GO" id="GO:0005506">
    <property type="term" value="F:iron ion binding"/>
    <property type="evidence" value="ECO:0007669"/>
    <property type="project" value="InterPro"/>
</dbReference>
<dbReference type="Gene3D" id="1.20.950.20">
    <property type="entry name" value="Transmembrane di-heme cytochromes, Chain C"/>
    <property type="match status" value="1"/>
</dbReference>
<dbReference type="PRINTS" id="PR00161">
    <property type="entry name" value="NIHGNASECYTB"/>
</dbReference>
<proteinExistence type="inferred from homology"/>
<keyword evidence="5" id="KW-0349">Heme</keyword>
<comment type="similarity">
    <text evidence="2">Belongs to the HupC/HyaC/HydC family.</text>
</comment>
<evidence type="ECO:0000313" key="13">
    <source>
        <dbReference type="Proteomes" id="UP000361993"/>
    </source>
</evidence>
<dbReference type="InterPro" id="IPR051542">
    <property type="entry name" value="Hydrogenase_cytochrome"/>
</dbReference>
<dbReference type="STRING" id="195.ATE51_02400"/>
<evidence type="ECO:0000256" key="8">
    <source>
        <dbReference type="ARBA" id="ARBA00022982"/>
    </source>
</evidence>
<evidence type="ECO:0000313" key="12">
    <source>
        <dbReference type="EMBL" id="EAK1510044.1"/>
    </source>
</evidence>
<dbReference type="InterPro" id="IPR000516">
    <property type="entry name" value="Ni-dep_Hydgase_cyt-B"/>
</dbReference>
<gene>
    <name evidence="12" type="primary">cybH</name>
    <name evidence="12" type="ORF">CJD00_07230</name>
</gene>
<dbReference type="InterPro" id="IPR011577">
    <property type="entry name" value="Cyt_b561_bac/Ni-Hgenase"/>
</dbReference>
<dbReference type="Proteomes" id="UP000361993">
    <property type="component" value="Unassembled WGS sequence"/>
</dbReference>
<dbReference type="EMBL" id="AACDUL010000013">
    <property type="protein sequence ID" value="EAK1510044.1"/>
    <property type="molecule type" value="Genomic_DNA"/>
</dbReference>
<evidence type="ECO:0000256" key="4">
    <source>
        <dbReference type="ARBA" id="ARBA00022475"/>
    </source>
</evidence>
<evidence type="ECO:0000256" key="1">
    <source>
        <dbReference type="ARBA" id="ARBA00004651"/>
    </source>
</evidence>
<name>A0A381CJX9_CAMCO</name>
<keyword evidence="11" id="KW-0472">Membrane</keyword>
<protein>
    <submittedName>
        <fullName evidence="12">Ni/Fe-hydrogenase, b-type cytochrome subunit</fullName>
    </submittedName>
</protein>